<reference evidence="1" key="1">
    <citation type="submission" date="2022-01" db="EMBL/GenBank/DDBJ databases">
        <authorList>
            <person name="King R."/>
        </authorList>
    </citation>
    <scope>NUCLEOTIDE SEQUENCE</scope>
</reference>
<evidence type="ECO:0000313" key="1">
    <source>
        <dbReference type="EMBL" id="CAH1098878.1"/>
    </source>
</evidence>
<dbReference type="EMBL" id="OV651813">
    <property type="protein sequence ID" value="CAH1098878.1"/>
    <property type="molecule type" value="Genomic_DNA"/>
</dbReference>
<evidence type="ECO:0000313" key="2">
    <source>
        <dbReference type="Proteomes" id="UP001153636"/>
    </source>
</evidence>
<dbReference type="OrthoDB" id="6769086at2759"/>
<name>A0A9P0CF22_9CUCU</name>
<protein>
    <submittedName>
        <fullName evidence="1">Uncharacterized protein</fullName>
    </submittedName>
</protein>
<sequence>MLECVQPRATRLTFGRIRPSCEERLEMGNLITFQQRRLRCDLILWFRIIKDNFGDLNQAFPLNTDSRLRGHSLKLQKENFKTRTRQHFLSNRIFEVWNNLPQEIIDSQSVNIYKNNIDRHIFHNS</sequence>
<dbReference type="AlphaFoldDB" id="A0A9P0CF22"/>
<accession>A0A9P0CF22</accession>
<dbReference type="Proteomes" id="UP001153636">
    <property type="component" value="Chromosome 1"/>
</dbReference>
<keyword evidence="2" id="KW-1185">Reference proteome</keyword>
<organism evidence="1 2">
    <name type="scientific">Psylliodes chrysocephalus</name>
    <dbReference type="NCBI Taxonomy" id="3402493"/>
    <lineage>
        <taxon>Eukaryota</taxon>
        <taxon>Metazoa</taxon>
        <taxon>Ecdysozoa</taxon>
        <taxon>Arthropoda</taxon>
        <taxon>Hexapoda</taxon>
        <taxon>Insecta</taxon>
        <taxon>Pterygota</taxon>
        <taxon>Neoptera</taxon>
        <taxon>Endopterygota</taxon>
        <taxon>Coleoptera</taxon>
        <taxon>Polyphaga</taxon>
        <taxon>Cucujiformia</taxon>
        <taxon>Chrysomeloidea</taxon>
        <taxon>Chrysomelidae</taxon>
        <taxon>Galerucinae</taxon>
        <taxon>Alticini</taxon>
        <taxon>Psylliodes</taxon>
    </lineage>
</organism>
<gene>
    <name evidence="1" type="ORF">PSYICH_LOCUS663</name>
</gene>
<proteinExistence type="predicted"/>